<accession>A0A3S3N3U6</accession>
<dbReference type="GO" id="GO:0005384">
    <property type="term" value="F:manganese ion transmembrane transporter activity"/>
    <property type="evidence" value="ECO:0007669"/>
    <property type="project" value="InterPro"/>
</dbReference>
<feature type="transmembrane region" description="Helical" evidence="10">
    <location>
        <begin position="204"/>
        <end position="223"/>
    </location>
</feature>
<evidence type="ECO:0000256" key="5">
    <source>
        <dbReference type="ARBA" id="ARBA00022692"/>
    </source>
</evidence>
<keyword evidence="3" id="KW-0813">Transport</keyword>
<evidence type="ECO:0000256" key="9">
    <source>
        <dbReference type="SAM" id="MobiDB-lite"/>
    </source>
</evidence>
<evidence type="ECO:0000256" key="1">
    <source>
        <dbReference type="ARBA" id="ARBA00004128"/>
    </source>
</evidence>
<keyword evidence="3" id="KW-0410">Iron transport</keyword>
<comment type="catalytic activity">
    <reaction evidence="8">
        <text>Fe(2+)(in) = Fe(2+)(out)</text>
        <dbReference type="Rhea" id="RHEA:28486"/>
        <dbReference type="ChEBI" id="CHEBI:29033"/>
    </reaction>
    <physiologicalReaction direction="left-to-right" evidence="8">
        <dbReference type="Rhea" id="RHEA:28487"/>
    </physiologicalReaction>
</comment>
<keyword evidence="5 10" id="KW-0812">Transmembrane</keyword>
<evidence type="ECO:0000256" key="7">
    <source>
        <dbReference type="ARBA" id="ARBA00023136"/>
    </source>
</evidence>
<evidence type="ECO:0000313" key="12">
    <source>
        <dbReference type="Proteomes" id="UP000283530"/>
    </source>
</evidence>
<evidence type="ECO:0000256" key="6">
    <source>
        <dbReference type="ARBA" id="ARBA00022989"/>
    </source>
</evidence>
<feature type="transmembrane region" description="Helical" evidence="10">
    <location>
        <begin position="175"/>
        <end position="197"/>
    </location>
</feature>
<dbReference type="PANTHER" id="PTHR31851">
    <property type="entry name" value="FE(2+)/MN(2+) TRANSPORTER PCL1"/>
    <property type="match status" value="1"/>
</dbReference>
<dbReference type="Proteomes" id="UP000283530">
    <property type="component" value="Unassembled WGS sequence"/>
</dbReference>
<dbReference type="AlphaFoldDB" id="A0A3S3N3U6"/>
<comment type="caution">
    <text evidence="11">The sequence shown here is derived from an EMBL/GenBank/DDBJ whole genome shotgun (WGS) entry which is preliminary data.</text>
</comment>
<keyword evidence="3" id="KW-0408">Iron</keyword>
<evidence type="ECO:0000313" key="11">
    <source>
        <dbReference type="EMBL" id="RWR87758.1"/>
    </source>
</evidence>
<feature type="transmembrane region" description="Helical" evidence="10">
    <location>
        <begin position="243"/>
        <end position="264"/>
    </location>
</feature>
<keyword evidence="12" id="KW-1185">Reference proteome</keyword>
<keyword evidence="4" id="KW-0926">Vacuole</keyword>
<keyword evidence="7 10" id="KW-0472">Membrane</keyword>
<name>A0A3S3N3U6_9MAGN</name>
<keyword evidence="6 10" id="KW-1133">Transmembrane helix</keyword>
<dbReference type="EMBL" id="QPKB01000006">
    <property type="protein sequence ID" value="RWR87758.1"/>
    <property type="molecule type" value="Genomic_DNA"/>
</dbReference>
<gene>
    <name evidence="11" type="ORF">CKAN_01671400</name>
</gene>
<evidence type="ECO:0000256" key="2">
    <source>
        <dbReference type="ARBA" id="ARBA00007049"/>
    </source>
</evidence>
<keyword evidence="3" id="KW-0406">Ion transport</keyword>
<dbReference type="Pfam" id="PF01988">
    <property type="entry name" value="VIT1"/>
    <property type="match status" value="2"/>
</dbReference>
<feature type="transmembrane region" description="Helical" evidence="10">
    <location>
        <begin position="146"/>
        <end position="169"/>
    </location>
</feature>
<dbReference type="GO" id="GO:0030026">
    <property type="term" value="P:intracellular manganese ion homeostasis"/>
    <property type="evidence" value="ECO:0007669"/>
    <property type="project" value="InterPro"/>
</dbReference>
<evidence type="ECO:0000256" key="4">
    <source>
        <dbReference type="ARBA" id="ARBA00022554"/>
    </source>
</evidence>
<reference evidence="11 12" key="1">
    <citation type="journal article" date="2019" name="Nat. Plants">
        <title>Stout camphor tree genome fills gaps in understanding of flowering plant genome evolution.</title>
        <authorList>
            <person name="Chaw S.M."/>
            <person name="Liu Y.C."/>
            <person name="Wu Y.W."/>
            <person name="Wang H.Y."/>
            <person name="Lin C.I."/>
            <person name="Wu C.S."/>
            <person name="Ke H.M."/>
            <person name="Chang L.Y."/>
            <person name="Hsu C.Y."/>
            <person name="Yang H.T."/>
            <person name="Sudianto E."/>
            <person name="Hsu M.H."/>
            <person name="Wu K.P."/>
            <person name="Wang L.N."/>
            <person name="Leebens-Mack J.H."/>
            <person name="Tsai I.J."/>
        </authorList>
    </citation>
    <scope>NUCLEOTIDE SEQUENCE [LARGE SCALE GENOMIC DNA]</scope>
    <source>
        <strain evidence="12">cv. Chaw 1501</strain>
        <tissue evidence="11">Young leaves</tissue>
    </source>
</reference>
<evidence type="ECO:0000256" key="3">
    <source>
        <dbReference type="ARBA" id="ARBA00022496"/>
    </source>
</evidence>
<comment type="subcellular location">
    <subcellularLocation>
        <location evidence="1">Vacuole membrane</location>
        <topology evidence="1">Multi-pass membrane protein</topology>
    </subcellularLocation>
</comment>
<sequence length="313" mass="32856">MSSLVNKTQSHATPSPLHTDSIKNQDISSLQITIQPLDNGPTNPNPSHGSRRAQWLRAAILGAIDGIVSVASIMIGVGAANASNKAMLVSGLAGLVAGSCSMAIGELVSVYTQYDAEVAQMERRRRKSGEEPGDEEMVNLPSPTRAALASFLAFAIGALLPLLAGGFIHAQWVRIVVVCVVSSLALVGFGAASAVLGDAHVVKSTLRVLIGGWLAMFFTYGVVKAVDVAFGIKEASTKAMLSVTFPGIVAGACSLAIGELVSVYTQYDRCRSGRDGEMQEGEHMVGACSMAIGELVSVYTQYDAEVTQMEKYC</sequence>
<dbReference type="STRING" id="337451.A0A3S3N3U6"/>
<protein>
    <submittedName>
        <fullName evidence="11">Vacuolar iron transporter 2-like protein</fullName>
    </submittedName>
</protein>
<organism evidence="11 12">
    <name type="scientific">Cinnamomum micranthum f. kanehirae</name>
    <dbReference type="NCBI Taxonomy" id="337451"/>
    <lineage>
        <taxon>Eukaryota</taxon>
        <taxon>Viridiplantae</taxon>
        <taxon>Streptophyta</taxon>
        <taxon>Embryophyta</taxon>
        <taxon>Tracheophyta</taxon>
        <taxon>Spermatophyta</taxon>
        <taxon>Magnoliopsida</taxon>
        <taxon>Magnoliidae</taxon>
        <taxon>Laurales</taxon>
        <taxon>Lauraceae</taxon>
        <taxon>Cinnamomum</taxon>
    </lineage>
</organism>
<feature type="region of interest" description="Disordered" evidence="9">
    <location>
        <begin position="1"/>
        <end position="21"/>
    </location>
</feature>
<dbReference type="OrthoDB" id="73465at2759"/>
<comment type="similarity">
    <text evidence="2">Belongs to the CCC1 family.</text>
</comment>
<dbReference type="GO" id="GO:0005774">
    <property type="term" value="C:vacuolar membrane"/>
    <property type="evidence" value="ECO:0007669"/>
    <property type="project" value="UniProtKB-SubCell"/>
</dbReference>
<evidence type="ECO:0000256" key="10">
    <source>
        <dbReference type="SAM" id="Phobius"/>
    </source>
</evidence>
<dbReference type="InterPro" id="IPR008217">
    <property type="entry name" value="Ccc1_fam"/>
</dbReference>
<feature type="transmembrane region" description="Helical" evidence="10">
    <location>
        <begin position="58"/>
        <end position="80"/>
    </location>
</feature>
<evidence type="ECO:0000256" key="8">
    <source>
        <dbReference type="ARBA" id="ARBA00044464"/>
    </source>
</evidence>
<feature type="transmembrane region" description="Helical" evidence="10">
    <location>
        <begin position="92"/>
        <end position="114"/>
    </location>
</feature>
<dbReference type="GO" id="GO:0006826">
    <property type="term" value="P:iron ion transport"/>
    <property type="evidence" value="ECO:0007669"/>
    <property type="project" value="UniProtKB-KW"/>
</dbReference>
<proteinExistence type="inferred from homology"/>